<dbReference type="AlphaFoldDB" id="A0A8J6FWT1"/>
<comment type="catalytic activity">
    <reaction evidence="7">
        <text>L-threonyl-[protein] + ATP = O-phospho-L-threonyl-[protein] + ADP + H(+)</text>
        <dbReference type="Rhea" id="RHEA:46608"/>
        <dbReference type="Rhea" id="RHEA-COMP:11060"/>
        <dbReference type="Rhea" id="RHEA-COMP:11605"/>
        <dbReference type="ChEBI" id="CHEBI:15378"/>
        <dbReference type="ChEBI" id="CHEBI:30013"/>
        <dbReference type="ChEBI" id="CHEBI:30616"/>
        <dbReference type="ChEBI" id="CHEBI:61977"/>
        <dbReference type="ChEBI" id="CHEBI:456216"/>
        <dbReference type="EC" id="2.7.11.1"/>
    </reaction>
</comment>
<keyword evidence="3" id="KW-0808">Transferase</keyword>
<dbReference type="GO" id="GO:0005737">
    <property type="term" value="C:cytoplasm"/>
    <property type="evidence" value="ECO:0007669"/>
    <property type="project" value="TreeGrafter"/>
</dbReference>
<dbReference type="InterPro" id="IPR011009">
    <property type="entry name" value="Kinase-like_dom_sf"/>
</dbReference>
<evidence type="ECO:0000256" key="2">
    <source>
        <dbReference type="ARBA" id="ARBA00022527"/>
    </source>
</evidence>
<dbReference type="PROSITE" id="PS50011">
    <property type="entry name" value="PROTEIN_KINASE_DOM"/>
    <property type="match status" value="1"/>
</dbReference>
<protein>
    <recommendedName>
        <fullName evidence="1">non-specific serine/threonine protein kinase</fullName>
        <ecNumber evidence="1">2.7.11.1</ecNumber>
    </recommendedName>
</protein>
<reference evidence="10" key="1">
    <citation type="submission" date="2020-03" db="EMBL/GenBank/DDBJ databases">
        <title>Studies in the Genomics of Life Span.</title>
        <authorList>
            <person name="Glass D."/>
        </authorList>
    </citation>
    <scope>NUCLEOTIDE SEQUENCE</scope>
    <source>
        <strain evidence="10">LTLLF</strain>
        <tissue evidence="10">Muscle</tissue>
    </source>
</reference>
<gene>
    <name evidence="10" type="ORF">LTLLF_199850</name>
</gene>
<name>A0A8J6FWT1_MICOH</name>
<dbReference type="Pfam" id="PF00069">
    <property type="entry name" value="Pkinase"/>
    <property type="match status" value="1"/>
</dbReference>
<dbReference type="SMART" id="SM00220">
    <property type="entry name" value="S_TKc"/>
    <property type="match status" value="1"/>
</dbReference>
<dbReference type="EC" id="2.7.11.1" evidence="1"/>
<keyword evidence="6" id="KW-0067">ATP-binding</keyword>
<evidence type="ECO:0000313" key="11">
    <source>
        <dbReference type="Proteomes" id="UP000710432"/>
    </source>
</evidence>
<dbReference type="Proteomes" id="UP000710432">
    <property type="component" value="Unassembled WGS sequence"/>
</dbReference>
<dbReference type="SUPFAM" id="SSF56112">
    <property type="entry name" value="Protein kinase-like (PK-like)"/>
    <property type="match status" value="1"/>
</dbReference>
<feature type="domain" description="Protein kinase" evidence="9">
    <location>
        <begin position="14"/>
        <end position="202"/>
    </location>
</feature>
<dbReference type="GO" id="GO:0000226">
    <property type="term" value="P:microtubule cytoskeleton organization"/>
    <property type="evidence" value="ECO:0007669"/>
    <property type="project" value="TreeGrafter"/>
</dbReference>
<dbReference type="GO" id="GO:0035556">
    <property type="term" value="P:intracellular signal transduction"/>
    <property type="evidence" value="ECO:0007669"/>
    <property type="project" value="TreeGrafter"/>
</dbReference>
<comment type="caution">
    <text evidence="10">The sequence shown here is derived from an EMBL/GenBank/DDBJ whole genome shotgun (WGS) entry which is preliminary data.</text>
</comment>
<dbReference type="Gene3D" id="1.10.510.10">
    <property type="entry name" value="Transferase(Phosphotransferase) domain 1"/>
    <property type="match status" value="1"/>
</dbReference>
<evidence type="ECO:0000256" key="1">
    <source>
        <dbReference type="ARBA" id="ARBA00012513"/>
    </source>
</evidence>
<evidence type="ECO:0000256" key="7">
    <source>
        <dbReference type="ARBA" id="ARBA00047899"/>
    </source>
</evidence>
<dbReference type="PANTHER" id="PTHR24346:SF56">
    <property type="entry name" value="SERINE_THREONINE-PROTEIN KINASE MARK2"/>
    <property type="match status" value="1"/>
</dbReference>
<evidence type="ECO:0000259" key="9">
    <source>
        <dbReference type="PROSITE" id="PS50011"/>
    </source>
</evidence>
<comment type="catalytic activity">
    <reaction evidence="8">
        <text>L-seryl-[protein] + ATP = O-phospho-L-seryl-[protein] + ADP + H(+)</text>
        <dbReference type="Rhea" id="RHEA:17989"/>
        <dbReference type="Rhea" id="RHEA-COMP:9863"/>
        <dbReference type="Rhea" id="RHEA-COMP:11604"/>
        <dbReference type="ChEBI" id="CHEBI:15378"/>
        <dbReference type="ChEBI" id="CHEBI:29999"/>
        <dbReference type="ChEBI" id="CHEBI:30616"/>
        <dbReference type="ChEBI" id="CHEBI:83421"/>
        <dbReference type="ChEBI" id="CHEBI:456216"/>
        <dbReference type="EC" id="2.7.11.1"/>
    </reaction>
</comment>
<keyword evidence="5 10" id="KW-0418">Kinase</keyword>
<evidence type="ECO:0000313" key="10">
    <source>
        <dbReference type="EMBL" id="KAH0500789.1"/>
    </source>
</evidence>
<evidence type="ECO:0000256" key="5">
    <source>
        <dbReference type="ARBA" id="ARBA00022777"/>
    </source>
</evidence>
<evidence type="ECO:0000256" key="4">
    <source>
        <dbReference type="ARBA" id="ARBA00022741"/>
    </source>
</evidence>
<dbReference type="InterPro" id="IPR000719">
    <property type="entry name" value="Prot_kinase_dom"/>
</dbReference>
<keyword evidence="4" id="KW-0547">Nucleotide-binding</keyword>
<sequence length="202" mass="22886">MACLPRKWGLNRQFKMLCIISRDGFGPVKLVYNRLTCMPVTIKVGENLKKHLRLIMAEMAVLETVQHPHIIRHLQVITTVKYLYIITEYVLGGNLYQLVKEEGRLQEEKAQKIFRQLVSAFRYCHDHGIIHQDLKPQNILQNAEGNAELGDVGLATRGGAGTVLQGCYGTKSYNAPELVLRESYDGRKRDRCVESGCAALFL</sequence>
<organism evidence="10 11">
    <name type="scientific">Microtus ochrogaster</name>
    <name type="common">Prairie vole</name>
    <dbReference type="NCBI Taxonomy" id="79684"/>
    <lineage>
        <taxon>Eukaryota</taxon>
        <taxon>Metazoa</taxon>
        <taxon>Chordata</taxon>
        <taxon>Craniata</taxon>
        <taxon>Vertebrata</taxon>
        <taxon>Euteleostomi</taxon>
        <taxon>Mammalia</taxon>
        <taxon>Eutheria</taxon>
        <taxon>Euarchontoglires</taxon>
        <taxon>Glires</taxon>
        <taxon>Rodentia</taxon>
        <taxon>Myomorpha</taxon>
        <taxon>Muroidea</taxon>
        <taxon>Cricetidae</taxon>
        <taxon>Arvicolinae</taxon>
        <taxon>Microtus</taxon>
    </lineage>
</organism>
<accession>A0A8J6FWT1</accession>
<dbReference type="EMBL" id="JAATJU010027194">
    <property type="protein sequence ID" value="KAH0500789.1"/>
    <property type="molecule type" value="Genomic_DNA"/>
</dbReference>
<evidence type="ECO:0000256" key="6">
    <source>
        <dbReference type="ARBA" id="ARBA00022840"/>
    </source>
</evidence>
<dbReference type="GO" id="GO:0005524">
    <property type="term" value="F:ATP binding"/>
    <property type="evidence" value="ECO:0007669"/>
    <property type="project" value="UniProtKB-KW"/>
</dbReference>
<proteinExistence type="predicted"/>
<evidence type="ECO:0000256" key="8">
    <source>
        <dbReference type="ARBA" id="ARBA00048679"/>
    </source>
</evidence>
<keyword evidence="2" id="KW-0723">Serine/threonine-protein kinase</keyword>
<dbReference type="GO" id="GO:0050321">
    <property type="term" value="F:tau-protein kinase activity"/>
    <property type="evidence" value="ECO:0007669"/>
    <property type="project" value="TreeGrafter"/>
</dbReference>
<dbReference type="PANTHER" id="PTHR24346">
    <property type="entry name" value="MAP/MICROTUBULE AFFINITY-REGULATING KINASE"/>
    <property type="match status" value="1"/>
</dbReference>
<evidence type="ECO:0000256" key="3">
    <source>
        <dbReference type="ARBA" id="ARBA00022679"/>
    </source>
</evidence>